<keyword evidence="3 5" id="KW-1133">Transmembrane helix</keyword>
<keyword evidence="2 5" id="KW-0812">Transmembrane</keyword>
<dbReference type="EMBL" id="CABM01000056">
    <property type="protein sequence ID" value="CBH98570.1"/>
    <property type="molecule type" value="Genomic_DNA"/>
</dbReference>
<dbReference type="InterPro" id="IPR000620">
    <property type="entry name" value="EamA_dom"/>
</dbReference>
<feature type="transmembrane region" description="Helical" evidence="5">
    <location>
        <begin position="181"/>
        <end position="205"/>
    </location>
</feature>
<dbReference type="Pfam" id="PF00892">
    <property type="entry name" value="EamA"/>
    <property type="match status" value="2"/>
</dbReference>
<feature type="transmembrane region" description="Helical" evidence="5">
    <location>
        <begin position="249"/>
        <end position="267"/>
    </location>
</feature>
<feature type="transmembrane region" description="Helical" evidence="5">
    <location>
        <begin position="148"/>
        <end position="169"/>
    </location>
</feature>
<feature type="transmembrane region" description="Helical" evidence="5">
    <location>
        <begin position="217"/>
        <end position="237"/>
    </location>
</feature>
<dbReference type="SUPFAM" id="SSF103481">
    <property type="entry name" value="Multidrug resistance efflux transporter EmrE"/>
    <property type="match status" value="2"/>
</dbReference>
<proteinExistence type="predicted"/>
<reference evidence="7" key="1">
    <citation type="submission" date="2009-10" db="EMBL/GenBank/DDBJ databases">
        <title>Diversity of trophic interactions inside an arsenic-rich microbial ecosystem.</title>
        <authorList>
            <person name="Bertin P.N."/>
            <person name="Heinrich-Salmeron A."/>
            <person name="Pelletier E."/>
            <person name="Goulhen-Chollet F."/>
            <person name="Arsene-Ploetze F."/>
            <person name="Gallien S."/>
            <person name="Calteau A."/>
            <person name="Vallenet D."/>
            <person name="Casiot C."/>
            <person name="Chane-Woon-Ming B."/>
            <person name="Giloteaux L."/>
            <person name="Barakat M."/>
            <person name="Bonnefoy V."/>
            <person name="Bruneel O."/>
            <person name="Chandler M."/>
            <person name="Cleiss J."/>
            <person name="Duran R."/>
            <person name="Elbaz-Poulichet F."/>
            <person name="Fonknechten N."/>
            <person name="Lauga B."/>
            <person name="Mornico D."/>
            <person name="Ortet P."/>
            <person name="Schaeffer C."/>
            <person name="Siguier P."/>
            <person name="Alexander Thil Smith A."/>
            <person name="Van Dorsselaer A."/>
            <person name="Weissenbach J."/>
            <person name="Medigue C."/>
            <person name="Le Paslier D."/>
        </authorList>
    </citation>
    <scope>NUCLEOTIDE SEQUENCE</scope>
</reference>
<organism evidence="7">
    <name type="scientific">mine drainage metagenome</name>
    <dbReference type="NCBI Taxonomy" id="410659"/>
    <lineage>
        <taxon>unclassified sequences</taxon>
        <taxon>metagenomes</taxon>
        <taxon>ecological metagenomes</taxon>
    </lineage>
</organism>
<evidence type="ECO:0000256" key="3">
    <source>
        <dbReference type="ARBA" id="ARBA00022989"/>
    </source>
</evidence>
<feature type="transmembrane region" description="Helical" evidence="5">
    <location>
        <begin position="42"/>
        <end position="61"/>
    </location>
</feature>
<feature type="transmembrane region" description="Helical" evidence="5">
    <location>
        <begin position="273"/>
        <end position="290"/>
    </location>
</feature>
<evidence type="ECO:0000256" key="4">
    <source>
        <dbReference type="ARBA" id="ARBA00023136"/>
    </source>
</evidence>
<dbReference type="AlphaFoldDB" id="E6PUG3"/>
<dbReference type="PANTHER" id="PTHR32322:SF9">
    <property type="entry name" value="AMINO-ACID METABOLITE EFFLUX PUMP-RELATED"/>
    <property type="match status" value="1"/>
</dbReference>
<dbReference type="GO" id="GO:0016020">
    <property type="term" value="C:membrane"/>
    <property type="evidence" value="ECO:0007669"/>
    <property type="project" value="UniProtKB-SubCell"/>
</dbReference>
<evidence type="ECO:0000259" key="6">
    <source>
        <dbReference type="Pfam" id="PF00892"/>
    </source>
</evidence>
<dbReference type="InterPro" id="IPR037185">
    <property type="entry name" value="EmrE-like"/>
</dbReference>
<feature type="domain" description="EamA" evidence="6">
    <location>
        <begin position="10"/>
        <end position="137"/>
    </location>
</feature>
<evidence type="ECO:0000313" key="7">
    <source>
        <dbReference type="EMBL" id="CBH98570.1"/>
    </source>
</evidence>
<feature type="transmembrane region" description="Helical" evidence="5">
    <location>
        <begin position="68"/>
        <end position="86"/>
    </location>
</feature>
<evidence type="ECO:0000256" key="5">
    <source>
        <dbReference type="SAM" id="Phobius"/>
    </source>
</evidence>
<dbReference type="InterPro" id="IPR050638">
    <property type="entry name" value="AA-Vitamin_Transporters"/>
</dbReference>
<dbReference type="Gene3D" id="1.10.3730.20">
    <property type="match status" value="1"/>
</dbReference>
<comment type="caution">
    <text evidence="7">The sequence shown here is derived from an EMBL/GenBank/DDBJ whole genome shotgun (WGS) entry which is preliminary data.</text>
</comment>
<protein>
    <submittedName>
        <fullName evidence="7">Putative permease</fullName>
    </submittedName>
</protein>
<feature type="transmembrane region" description="Helical" evidence="5">
    <location>
        <begin position="92"/>
        <end position="114"/>
    </location>
</feature>
<feature type="transmembrane region" description="Helical" evidence="5">
    <location>
        <begin position="123"/>
        <end position="142"/>
    </location>
</feature>
<evidence type="ECO:0000256" key="1">
    <source>
        <dbReference type="ARBA" id="ARBA00004141"/>
    </source>
</evidence>
<evidence type="ECO:0000256" key="2">
    <source>
        <dbReference type="ARBA" id="ARBA00022692"/>
    </source>
</evidence>
<comment type="subcellular location">
    <subcellularLocation>
        <location evidence="1">Membrane</location>
        <topology evidence="1">Multi-pass membrane protein</topology>
    </subcellularLocation>
</comment>
<dbReference type="PANTHER" id="PTHR32322">
    <property type="entry name" value="INNER MEMBRANE TRANSPORTER"/>
    <property type="match status" value="1"/>
</dbReference>
<name>E6PUG3_9ZZZZ</name>
<keyword evidence="4 5" id="KW-0472">Membrane</keyword>
<accession>E6PUG3</accession>
<feature type="domain" description="EamA" evidence="6">
    <location>
        <begin position="150"/>
        <end position="290"/>
    </location>
</feature>
<sequence>MMRTSDFMRLLLLSAIWGASFLFMRMIAPTLGALPTAFFRVLLGAIGLAIILAALHLRWNFKGKFRSTLILGVINSGIPFLMYSIAARILPAGYSAILNATTPLMGVILGALLFSEKLTRNRVAGVLLGFAGVALLVDTGPVTATHHVLLGAGACLIATACYGAAGFLTKRWISERGGLDSKLVAFGSQIGATLCLFPFFAYSATTNPPASWGGSELWAAIGALGLICTALAYILYFRLIADIGPIKSLTVTFLIPPFGVLWGFLFLNEPLSWSYLFSGCLIGLAVWMVLKKNDGNNLVKTAKLTSKLVQE</sequence>
<gene>
    <name evidence="7" type="ORF">CARN2_4051</name>
</gene>